<sequence>MDVVRTSEELLHKHRKERKELQGKIQFLKKSVTKGDKKKKKEVTEEIIRLELELEKLQNEELLQLEQEVAVCEECTVEDSGTLQPALRVSKAQRRRDKKATREKEREAMIMAQEIQNIHGPRNVEIQKIKQMLKERNLMIQEIPSDGNCLYCAVDDQLKLHGDAGLGIDKLRKMTSQYLKEHRSDFLPFLSNVDTGDLLTDEQYEDYCNEVANTSAWGGEVELRALSHVLKCCIEVMQAMGPSVLVGEEYRDKRQAILTFHRHMYGLGEHYNSVKPYLEEETEDIEGS</sequence>
<dbReference type="InParanoid" id="A0A2J7RAU7"/>
<keyword evidence="5" id="KW-0378">Hydrolase</keyword>
<dbReference type="EMBL" id="NEVH01006564">
    <property type="protein sequence ID" value="PNF37961.1"/>
    <property type="molecule type" value="Genomic_DNA"/>
</dbReference>
<dbReference type="FunFam" id="3.90.70.80:FF:000003">
    <property type="entry name" value="OTU domain-containing protein 6B"/>
    <property type="match status" value="1"/>
</dbReference>
<evidence type="ECO:0000259" key="8">
    <source>
        <dbReference type="PROSITE" id="PS50802"/>
    </source>
</evidence>
<feature type="domain" description="OTU" evidence="8">
    <location>
        <begin position="138"/>
        <end position="277"/>
    </location>
</feature>
<keyword evidence="3" id="KW-0645">Protease</keyword>
<dbReference type="PANTHER" id="PTHR12419:SF10">
    <property type="entry name" value="DEUBIQUITINASE OTUD6B"/>
    <property type="match status" value="1"/>
</dbReference>
<comment type="caution">
    <text evidence="9">The sequence shown here is derived from an EMBL/GenBank/DDBJ whole genome shotgun (WGS) entry which is preliminary data.</text>
</comment>
<dbReference type="GO" id="GO:0016579">
    <property type="term" value="P:protein deubiquitination"/>
    <property type="evidence" value="ECO:0007669"/>
    <property type="project" value="TreeGrafter"/>
</dbReference>
<dbReference type="Gene3D" id="3.90.70.80">
    <property type="match status" value="1"/>
</dbReference>
<dbReference type="InterPro" id="IPR003323">
    <property type="entry name" value="OTU_dom"/>
</dbReference>
<evidence type="ECO:0000256" key="4">
    <source>
        <dbReference type="ARBA" id="ARBA00022786"/>
    </source>
</evidence>
<name>A0A2J7RAU7_9NEOP</name>
<dbReference type="GO" id="GO:0006508">
    <property type="term" value="P:proteolysis"/>
    <property type="evidence" value="ECO:0007669"/>
    <property type="project" value="UniProtKB-KW"/>
</dbReference>
<proteinExistence type="predicted"/>
<keyword evidence="6" id="KW-0788">Thiol protease</keyword>
<dbReference type="EMBL" id="NEVH01006564">
    <property type="protein sequence ID" value="PNF37960.1"/>
    <property type="molecule type" value="Genomic_DNA"/>
</dbReference>
<dbReference type="InterPro" id="IPR038765">
    <property type="entry name" value="Papain-like_cys_pep_sf"/>
</dbReference>
<comment type="catalytic activity">
    <reaction evidence="1">
        <text>Thiol-dependent hydrolysis of ester, thioester, amide, peptide and isopeptide bonds formed by the C-terminal Gly of ubiquitin (a 76-residue protein attached to proteins as an intracellular targeting signal).</text>
        <dbReference type="EC" id="3.4.19.12"/>
    </reaction>
</comment>
<keyword evidence="4" id="KW-0833">Ubl conjugation pathway</keyword>
<evidence type="ECO:0000256" key="2">
    <source>
        <dbReference type="ARBA" id="ARBA00012759"/>
    </source>
</evidence>
<protein>
    <recommendedName>
        <fullName evidence="2">ubiquitinyl hydrolase 1</fullName>
        <ecNumber evidence="2">3.4.19.12</ecNumber>
    </recommendedName>
</protein>
<dbReference type="SUPFAM" id="SSF54001">
    <property type="entry name" value="Cysteine proteinases"/>
    <property type="match status" value="1"/>
</dbReference>
<evidence type="ECO:0000313" key="10">
    <source>
        <dbReference type="Proteomes" id="UP000235965"/>
    </source>
</evidence>
<keyword evidence="10" id="KW-1185">Reference proteome</keyword>
<dbReference type="PROSITE" id="PS50802">
    <property type="entry name" value="OTU"/>
    <property type="match status" value="1"/>
</dbReference>
<dbReference type="EMBL" id="NEVH01006564">
    <property type="protein sequence ID" value="PNF37963.1"/>
    <property type="molecule type" value="Genomic_DNA"/>
</dbReference>
<evidence type="ECO:0000256" key="3">
    <source>
        <dbReference type="ARBA" id="ARBA00022670"/>
    </source>
</evidence>
<dbReference type="EMBL" id="NEVH01006564">
    <property type="protein sequence ID" value="PNF37962.1"/>
    <property type="molecule type" value="Genomic_DNA"/>
</dbReference>
<dbReference type="GO" id="GO:0004843">
    <property type="term" value="F:cysteine-type deubiquitinase activity"/>
    <property type="evidence" value="ECO:0007669"/>
    <property type="project" value="UniProtKB-EC"/>
</dbReference>
<dbReference type="InterPro" id="IPR049772">
    <property type="entry name" value="OTU_OTUD6"/>
</dbReference>
<accession>A0A2J7RAU7</accession>
<feature type="coiled-coil region" evidence="7">
    <location>
        <begin position="4"/>
        <end position="67"/>
    </location>
</feature>
<dbReference type="Pfam" id="PF02338">
    <property type="entry name" value="OTU"/>
    <property type="match status" value="1"/>
</dbReference>
<dbReference type="OrthoDB" id="415023at2759"/>
<evidence type="ECO:0000256" key="1">
    <source>
        <dbReference type="ARBA" id="ARBA00000707"/>
    </source>
</evidence>
<evidence type="ECO:0000256" key="7">
    <source>
        <dbReference type="SAM" id="Coils"/>
    </source>
</evidence>
<dbReference type="STRING" id="105785.A0A2J7RAU7"/>
<keyword evidence="7" id="KW-0175">Coiled coil</keyword>
<evidence type="ECO:0000256" key="6">
    <source>
        <dbReference type="ARBA" id="ARBA00022807"/>
    </source>
</evidence>
<gene>
    <name evidence="9" type="primary">otud6b_3</name>
    <name evidence="9" type="ORF">B7P43_G02370</name>
</gene>
<dbReference type="PANTHER" id="PTHR12419">
    <property type="entry name" value="OTU DOMAIN CONTAINING PROTEIN"/>
    <property type="match status" value="1"/>
</dbReference>
<evidence type="ECO:0000313" key="9">
    <source>
        <dbReference type="EMBL" id="PNF37960.1"/>
    </source>
</evidence>
<dbReference type="AlphaFoldDB" id="A0A2J7RAU7"/>
<evidence type="ECO:0000256" key="5">
    <source>
        <dbReference type="ARBA" id="ARBA00022801"/>
    </source>
</evidence>
<dbReference type="Proteomes" id="UP000235965">
    <property type="component" value="Unassembled WGS sequence"/>
</dbReference>
<organism evidence="9 10">
    <name type="scientific">Cryptotermes secundus</name>
    <dbReference type="NCBI Taxonomy" id="105785"/>
    <lineage>
        <taxon>Eukaryota</taxon>
        <taxon>Metazoa</taxon>
        <taxon>Ecdysozoa</taxon>
        <taxon>Arthropoda</taxon>
        <taxon>Hexapoda</taxon>
        <taxon>Insecta</taxon>
        <taxon>Pterygota</taxon>
        <taxon>Neoptera</taxon>
        <taxon>Polyneoptera</taxon>
        <taxon>Dictyoptera</taxon>
        <taxon>Blattodea</taxon>
        <taxon>Blattoidea</taxon>
        <taxon>Termitoidae</taxon>
        <taxon>Kalotermitidae</taxon>
        <taxon>Cryptotermitinae</taxon>
        <taxon>Cryptotermes</taxon>
    </lineage>
</organism>
<dbReference type="InterPro" id="IPR050704">
    <property type="entry name" value="Peptidase_C85-like"/>
</dbReference>
<dbReference type="EC" id="3.4.19.12" evidence="2"/>
<dbReference type="FunCoup" id="A0A2J7RAU7">
    <property type="interactions" value="213"/>
</dbReference>
<reference evidence="9 10" key="1">
    <citation type="submission" date="2017-12" db="EMBL/GenBank/DDBJ databases">
        <title>Hemimetabolous genomes reveal molecular basis of termite eusociality.</title>
        <authorList>
            <person name="Harrison M.C."/>
            <person name="Jongepier E."/>
            <person name="Robertson H.M."/>
            <person name="Arning N."/>
            <person name="Bitard-Feildel T."/>
            <person name="Chao H."/>
            <person name="Childers C.P."/>
            <person name="Dinh H."/>
            <person name="Doddapaneni H."/>
            <person name="Dugan S."/>
            <person name="Gowin J."/>
            <person name="Greiner C."/>
            <person name="Han Y."/>
            <person name="Hu H."/>
            <person name="Hughes D.S.T."/>
            <person name="Huylmans A.-K."/>
            <person name="Kemena C."/>
            <person name="Kremer L.P.M."/>
            <person name="Lee S.L."/>
            <person name="Lopez-Ezquerra A."/>
            <person name="Mallet L."/>
            <person name="Monroy-Kuhn J.M."/>
            <person name="Moser A."/>
            <person name="Murali S.C."/>
            <person name="Muzny D.M."/>
            <person name="Otani S."/>
            <person name="Piulachs M.-D."/>
            <person name="Poelchau M."/>
            <person name="Qu J."/>
            <person name="Schaub F."/>
            <person name="Wada-Katsumata A."/>
            <person name="Worley K.C."/>
            <person name="Xie Q."/>
            <person name="Ylla G."/>
            <person name="Poulsen M."/>
            <person name="Gibbs R.A."/>
            <person name="Schal C."/>
            <person name="Richards S."/>
            <person name="Belles X."/>
            <person name="Korb J."/>
            <person name="Bornberg-Bauer E."/>
        </authorList>
    </citation>
    <scope>NUCLEOTIDE SEQUENCE [LARGE SCALE GENOMIC DNA]</scope>
    <source>
        <tissue evidence="9">Whole body</tissue>
    </source>
</reference>
<dbReference type="CDD" id="cd22761">
    <property type="entry name" value="OTU_OTUD6"/>
    <property type="match status" value="1"/>
</dbReference>